<accession>A0ABP5A669</accession>
<reference evidence="4" key="1">
    <citation type="journal article" date="2019" name="Int. J. Syst. Evol. Microbiol.">
        <title>The Global Catalogue of Microorganisms (GCM) 10K type strain sequencing project: providing services to taxonomists for standard genome sequencing and annotation.</title>
        <authorList>
            <consortium name="The Broad Institute Genomics Platform"/>
            <consortium name="The Broad Institute Genome Sequencing Center for Infectious Disease"/>
            <person name="Wu L."/>
            <person name="Ma J."/>
        </authorList>
    </citation>
    <scope>NUCLEOTIDE SEQUENCE [LARGE SCALE GENOMIC DNA]</scope>
    <source>
        <strain evidence="4">JCM 13581</strain>
    </source>
</reference>
<comment type="caution">
    <text evidence="3">The sequence shown here is derived from an EMBL/GenBank/DDBJ whole genome shotgun (WGS) entry which is preliminary data.</text>
</comment>
<protein>
    <recommendedName>
        <fullName evidence="2">Thiopeptide-type bacteriocin biosynthesis domain-containing protein</fullName>
    </recommendedName>
</protein>
<feature type="domain" description="Thiopeptide-type bacteriocin biosynthesis" evidence="2">
    <location>
        <begin position="65"/>
        <end position="322"/>
    </location>
</feature>
<evidence type="ECO:0000259" key="2">
    <source>
        <dbReference type="Pfam" id="PF14028"/>
    </source>
</evidence>
<feature type="region of interest" description="Disordered" evidence="1">
    <location>
        <begin position="331"/>
        <end position="363"/>
    </location>
</feature>
<dbReference type="Pfam" id="PF14028">
    <property type="entry name" value="Lant_dehydr_C"/>
    <property type="match status" value="1"/>
</dbReference>
<proteinExistence type="predicted"/>
<dbReference type="RefSeq" id="WP_344259593.1">
    <property type="nucleotide sequence ID" value="NZ_BAAAMJ010000010.1"/>
</dbReference>
<evidence type="ECO:0000256" key="1">
    <source>
        <dbReference type="SAM" id="MobiDB-lite"/>
    </source>
</evidence>
<dbReference type="InterPro" id="IPR023809">
    <property type="entry name" value="Thiopep_bacteriocin_synth_dom"/>
</dbReference>
<evidence type="ECO:0000313" key="4">
    <source>
        <dbReference type="Proteomes" id="UP001501303"/>
    </source>
</evidence>
<dbReference type="Proteomes" id="UP001501303">
    <property type="component" value="Unassembled WGS sequence"/>
</dbReference>
<dbReference type="NCBIfam" id="TIGR03891">
    <property type="entry name" value="thiopep_ocin"/>
    <property type="match status" value="1"/>
</dbReference>
<name>A0ABP5A669_9ACTN</name>
<feature type="compositionally biased region" description="Basic and acidic residues" evidence="1">
    <location>
        <begin position="339"/>
        <end position="363"/>
    </location>
</feature>
<gene>
    <name evidence="3" type="ORF">GCM10009716_13550</name>
</gene>
<organism evidence="3 4">
    <name type="scientific">Streptomyces sodiiphilus</name>
    <dbReference type="NCBI Taxonomy" id="226217"/>
    <lineage>
        <taxon>Bacteria</taxon>
        <taxon>Bacillati</taxon>
        <taxon>Actinomycetota</taxon>
        <taxon>Actinomycetes</taxon>
        <taxon>Kitasatosporales</taxon>
        <taxon>Streptomycetaceae</taxon>
        <taxon>Streptomyces</taxon>
    </lineage>
</organism>
<evidence type="ECO:0000313" key="3">
    <source>
        <dbReference type="EMBL" id="GAA1904860.1"/>
    </source>
</evidence>
<keyword evidence="4" id="KW-1185">Reference proteome</keyword>
<dbReference type="EMBL" id="BAAAMJ010000010">
    <property type="protein sequence ID" value="GAA1904860.1"/>
    <property type="molecule type" value="Genomic_DNA"/>
</dbReference>
<sequence>MSADQLNRPTALDATTRAVLDLLSGADIHTVAARTGMEPADLTAAVTVYRNAGREALAAQSQPAWRHLYLQFADWGAAEQTAARQLLPTLDAVQSSAQISHWWFIRKNPCWRLRLLTPEAAPVPDRVSLVLDRLVVGGELHRWWPGIYEPEAAAFGGDTGMAIAHDLFHADSRTVLHRALTGGAPLGRREVSILLCATLMRAAGLEWYEQADVWHRITQQRPLPGNATPDKISAMSGDLLKLMVADTSSTSPMLHPGEGLASAEDWVASFRQAGRELGMAAQDGTLYRGLREVIAYHIIFHWNRLGLPAGTQSILAHAAYAAILTPQTCPAEGPAPFREGARMRERSPAGRRSPGDQARRLDR</sequence>